<sequence length="260" mass="29756">MDKEVAELAEENKRYYELLDKSLRELFDKARDENELQFAFSLSPEFRGAQDAGWNTAHDAMIAFDEYLEFINEGELTSLKARVALAFYSHLSEAAGFYEIPKNMLRVAGGERFNMWPFLNLVETHKQTGIRIAPNANKILRDLAGHAQTIGLGGLAGCIRDAFDPDLRNGYAHADYVIWSDGIRLRKRNGGNPRLVTWSEFNARFERGINFFHIIRELVVEYMDSYSEPKIIKAAMNPGEPKFDWTIHLDKEKHSFSISG</sequence>
<protein>
    <submittedName>
        <fullName evidence="1">Uncharacterized protein</fullName>
    </submittedName>
</protein>
<dbReference type="AlphaFoldDB" id="A0A450YSY4"/>
<organism evidence="1">
    <name type="scientific">Candidatus Kentrum sp. TC</name>
    <dbReference type="NCBI Taxonomy" id="2126339"/>
    <lineage>
        <taxon>Bacteria</taxon>
        <taxon>Pseudomonadati</taxon>
        <taxon>Pseudomonadota</taxon>
        <taxon>Gammaproteobacteria</taxon>
        <taxon>Candidatus Kentrum</taxon>
    </lineage>
</organism>
<reference evidence="1" key="1">
    <citation type="submission" date="2019-02" db="EMBL/GenBank/DDBJ databases">
        <authorList>
            <person name="Gruber-Vodicka R. H."/>
            <person name="Seah K. B. B."/>
        </authorList>
    </citation>
    <scope>NUCLEOTIDE SEQUENCE</scope>
    <source>
        <strain evidence="1">BECK_BZ125</strain>
    </source>
</reference>
<name>A0A450YSY4_9GAMM</name>
<proteinExistence type="predicted"/>
<gene>
    <name evidence="1" type="ORF">BECKTC1821E_GA0114239_10383</name>
</gene>
<dbReference type="EMBL" id="CAADFT010000038">
    <property type="protein sequence ID" value="VFK44633.1"/>
    <property type="molecule type" value="Genomic_DNA"/>
</dbReference>
<evidence type="ECO:0000313" key="1">
    <source>
        <dbReference type="EMBL" id="VFK44633.1"/>
    </source>
</evidence>
<accession>A0A450YSY4</accession>